<dbReference type="PANTHER" id="PTHR34706:SF1">
    <property type="entry name" value="VWFA DOMAIN-CONTAINING PROTEIN"/>
    <property type="match status" value="1"/>
</dbReference>
<keyword evidence="3" id="KW-1185">Reference proteome</keyword>
<dbReference type="InterPro" id="IPR036465">
    <property type="entry name" value="vWFA_dom_sf"/>
</dbReference>
<feature type="compositionally biased region" description="Basic residues" evidence="1">
    <location>
        <begin position="1"/>
        <end position="10"/>
    </location>
</feature>
<accession>A0A3A2ZJ10</accession>
<feature type="compositionally biased region" description="Polar residues" evidence="1">
    <location>
        <begin position="55"/>
        <end position="68"/>
    </location>
</feature>
<feature type="region of interest" description="Disordered" evidence="1">
    <location>
        <begin position="1"/>
        <end position="97"/>
    </location>
</feature>
<dbReference type="OrthoDB" id="2142040at2759"/>
<dbReference type="EMBL" id="MVGC01000418">
    <property type="protein sequence ID" value="RJE19334.1"/>
    <property type="molecule type" value="Genomic_DNA"/>
</dbReference>
<gene>
    <name evidence="2" type="ORF">PHISCL_08325</name>
</gene>
<evidence type="ECO:0000313" key="3">
    <source>
        <dbReference type="Proteomes" id="UP000266188"/>
    </source>
</evidence>
<feature type="compositionally biased region" description="Polar residues" evidence="1">
    <location>
        <begin position="28"/>
        <end position="38"/>
    </location>
</feature>
<dbReference type="Gene3D" id="3.40.50.410">
    <property type="entry name" value="von Willebrand factor, type A domain"/>
    <property type="match status" value="1"/>
</dbReference>
<sequence length="340" mass="37603">MISLFRKSKNKFASSGDANPSRPRKPIDQNSTMGNKHSTIWRGATSHENVPLGTCHQTQRSTIQSHSQRTQDHTLWSPPPYSAVSAAPSRKTSSYTSAEDSPYAYLKEFDTIFVVDDSSSMLGSRWREAEEAIAAIAPICTMYDRDGIDIYFLNHRRVSTTDMAGAYRNITTATGVREIFQSVEPRGVTPFGKRLAEILRPYLRSVAKMTAATNADGVLTDPSLFVKPLNIIAITDGAFTDDAESIIIQTAKFLDGPTCRAVPWQVGIQFFQIGTDEVAAQYLQELDDELVKTAKGQGLRDIVDTVPWKGNSGQTLNADGIMKCVLGAVHKKYDRRDAFR</sequence>
<comment type="caution">
    <text evidence="2">The sequence shown here is derived from an EMBL/GenBank/DDBJ whole genome shotgun (WGS) entry which is preliminary data.</text>
</comment>
<dbReference type="STRING" id="2070753.A0A3A2ZJ10"/>
<dbReference type="Proteomes" id="UP000266188">
    <property type="component" value="Unassembled WGS sequence"/>
</dbReference>
<evidence type="ECO:0000313" key="2">
    <source>
        <dbReference type="EMBL" id="RJE19334.1"/>
    </source>
</evidence>
<proteinExistence type="predicted"/>
<protein>
    <submittedName>
        <fullName evidence="2">VWA</fullName>
    </submittedName>
</protein>
<dbReference type="PANTHER" id="PTHR34706">
    <property type="entry name" value="SLR1338 PROTEIN"/>
    <property type="match status" value="1"/>
</dbReference>
<reference evidence="3" key="1">
    <citation type="submission" date="2017-02" db="EMBL/GenBank/DDBJ databases">
        <authorList>
            <person name="Tafer H."/>
            <person name="Lopandic K."/>
        </authorList>
    </citation>
    <scope>NUCLEOTIDE SEQUENCE [LARGE SCALE GENOMIC DNA]</scope>
    <source>
        <strain evidence="3">CBS 366.77</strain>
    </source>
</reference>
<name>A0A3A2ZJ10_9EURO</name>
<dbReference type="AlphaFoldDB" id="A0A3A2ZJ10"/>
<dbReference type="SUPFAM" id="SSF53300">
    <property type="entry name" value="vWA-like"/>
    <property type="match status" value="1"/>
</dbReference>
<evidence type="ECO:0000256" key="1">
    <source>
        <dbReference type="SAM" id="MobiDB-lite"/>
    </source>
</evidence>
<organism evidence="2 3">
    <name type="scientific">Aspergillus sclerotialis</name>
    <dbReference type="NCBI Taxonomy" id="2070753"/>
    <lineage>
        <taxon>Eukaryota</taxon>
        <taxon>Fungi</taxon>
        <taxon>Dikarya</taxon>
        <taxon>Ascomycota</taxon>
        <taxon>Pezizomycotina</taxon>
        <taxon>Eurotiomycetes</taxon>
        <taxon>Eurotiomycetidae</taxon>
        <taxon>Eurotiales</taxon>
        <taxon>Aspergillaceae</taxon>
        <taxon>Aspergillus</taxon>
        <taxon>Aspergillus subgen. Polypaecilum</taxon>
    </lineage>
</organism>